<gene>
    <name evidence="2" type="ORF">HID58_069843</name>
</gene>
<dbReference type="Proteomes" id="UP000824890">
    <property type="component" value="Unassembled WGS sequence"/>
</dbReference>
<accession>A0ABQ7YX69</accession>
<keyword evidence="3" id="KW-1185">Reference proteome</keyword>
<evidence type="ECO:0000313" key="3">
    <source>
        <dbReference type="Proteomes" id="UP000824890"/>
    </source>
</evidence>
<proteinExistence type="predicted"/>
<evidence type="ECO:0000313" key="2">
    <source>
        <dbReference type="EMBL" id="KAH0872481.1"/>
    </source>
</evidence>
<dbReference type="InterPro" id="IPR006566">
    <property type="entry name" value="FBD"/>
</dbReference>
<dbReference type="SMART" id="SM00579">
    <property type="entry name" value="FBD"/>
    <property type="match status" value="1"/>
</dbReference>
<organism evidence="2 3">
    <name type="scientific">Brassica napus</name>
    <name type="common">Rape</name>
    <dbReference type="NCBI Taxonomy" id="3708"/>
    <lineage>
        <taxon>Eukaryota</taxon>
        <taxon>Viridiplantae</taxon>
        <taxon>Streptophyta</taxon>
        <taxon>Embryophyta</taxon>
        <taxon>Tracheophyta</taxon>
        <taxon>Spermatophyta</taxon>
        <taxon>Magnoliopsida</taxon>
        <taxon>eudicotyledons</taxon>
        <taxon>Gunneridae</taxon>
        <taxon>Pentapetalae</taxon>
        <taxon>rosids</taxon>
        <taxon>malvids</taxon>
        <taxon>Brassicales</taxon>
        <taxon>Brassicaceae</taxon>
        <taxon>Brassiceae</taxon>
        <taxon>Brassica</taxon>
    </lineage>
</organism>
<feature type="domain" description="FBD" evidence="1">
    <location>
        <begin position="261"/>
        <end position="314"/>
    </location>
</feature>
<reference evidence="2 3" key="1">
    <citation type="submission" date="2021-05" db="EMBL/GenBank/DDBJ databases">
        <title>Genome Assembly of Synthetic Allotetraploid Brassica napus Reveals Homoeologous Exchanges between Subgenomes.</title>
        <authorList>
            <person name="Davis J.T."/>
        </authorList>
    </citation>
    <scope>NUCLEOTIDE SEQUENCE [LARGE SCALE GENOMIC DNA]</scope>
    <source>
        <strain evidence="3">cv. Da-Ae</strain>
        <tissue evidence="2">Seedling</tissue>
    </source>
</reference>
<name>A0ABQ7YX69_BRANA</name>
<feature type="non-terminal residue" evidence="2">
    <location>
        <position position="1"/>
    </location>
</feature>
<comment type="caution">
    <text evidence="2">The sequence shown here is derived from an EMBL/GenBank/DDBJ whole genome shotgun (WGS) entry which is preliminary data.</text>
</comment>
<dbReference type="Pfam" id="PF08387">
    <property type="entry name" value="FBD"/>
    <property type="match status" value="1"/>
</dbReference>
<dbReference type="EMBL" id="JAGKQM010000016">
    <property type="protein sequence ID" value="KAH0872481.1"/>
    <property type="molecule type" value="Genomic_DNA"/>
</dbReference>
<protein>
    <recommendedName>
        <fullName evidence="1">FBD domain-containing protein</fullName>
    </recommendedName>
</protein>
<sequence>KRAISCQKIRGEDKISDCHDVCSVDKRGCGYHDFVKRWMFCGRRSKKKISERRLGGVLGQFVCKRTKEVHMSMQFHKAPLLYRLISELGPHCPLDVGVEIRNWIVRFVNYGSISCGRYVQGNRHEDGNVKKFTVKVPCLETLECVNEGSIVLNEEGVEDFRGYFMLPKTLSQVRTTISVCSKPDDKFMRSLSSLKYLELHLCSATVPQPHFLFNSYVGCCQEINFLQLIECKIIVDHQLDWFEPLVIDLFTYCNQPISVPVCMSTNLEIFEWKENSGTAGEKKVVRYILANSKYLKRFEISLNTSFCNLKKKLK</sequence>
<evidence type="ECO:0000259" key="1">
    <source>
        <dbReference type="SMART" id="SM00579"/>
    </source>
</evidence>